<name>A0A926XTL5_9BACT</name>
<dbReference type="PANTHER" id="PTHR42852">
    <property type="entry name" value="THIOL:DISULFIDE INTERCHANGE PROTEIN DSBE"/>
    <property type="match status" value="1"/>
</dbReference>
<dbReference type="InterPro" id="IPR036249">
    <property type="entry name" value="Thioredoxin-like_sf"/>
</dbReference>
<evidence type="ECO:0000313" key="9">
    <source>
        <dbReference type="Proteomes" id="UP000598820"/>
    </source>
</evidence>
<protein>
    <submittedName>
        <fullName evidence="8">AhpC/TSA family protein</fullName>
    </submittedName>
</protein>
<proteinExistence type="predicted"/>
<dbReference type="GO" id="GO:0030313">
    <property type="term" value="C:cell envelope"/>
    <property type="evidence" value="ECO:0007669"/>
    <property type="project" value="UniProtKB-SubCell"/>
</dbReference>
<evidence type="ECO:0000313" key="8">
    <source>
        <dbReference type="EMBL" id="MBD2699877.1"/>
    </source>
</evidence>
<dbReference type="InterPro" id="IPR000866">
    <property type="entry name" value="AhpC/TSA"/>
</dbReference>
<dbReference type="PROSITE" id="PS00194">
    <property type="entry name" value="THIOREDOXIN_1"/>
    <property type="match status" value="1"/>
</dbReference>
<evidence type="ECO:0000256" key="4">
    <source>
        <dbReference type="ARBA" id="ARBA00023284"/>
    </source>
</evidence>
<dbReference type="SUPFAM" id="SSF52833">
    <property type="entry name" value="Thioredoxin-like"/>
    <property type="match status" value="1"/>
</dbReference>
<comment type="caution">
    <text evidence="8">The sequence shown here is derived from an EMBL/GenBank/DDBJ whole genome shotgun (WGS) entry which is preliminary data.</text>
</comment>
<dbReference type="GO" id="GO:0016209">
    <property type="term" value="F:antioxidant activity"/>
    <property type="evidence" value="ECO:0007669"/>
    <property type="project" value="InterPro"/>
</dbReference>
<dbReference type="AlphaFoldDB" id="A0A926XTL5"/>
<organism evidence="8 9">
    <name type="scientific">Spirosoma profusum</name>
    <dbReference type="NCBI Taxonomy" id="2771354"/>
    <lineage>
        <taxon>Bacteria</taxon>
        <taxon>Pseudomonadati</taxon>
        <taxon>Bacteroidota</taxon>
        <taxon>Cytophagia</taxon>
        <taxon>Cytophagales</taxon>
        <taxon>Cytophagaceae</taxon>
        <taxon>Spirosoma</taxon>
    </lineage>
</organism>
<dbReference type="CDD" id="cd02966">
    <property type="entry name" value="TlpA_like_family"/>
    <property type="match status" value="1"/>
</dbReference>
<dbReference type="InterPro" id="IPR013766">
    <property type="entry name" value="Thioredoxin_domain"/>
</dbReference>
<evidence type="ECO:0000256" key="5">
    <source>
        <dbReference type="SAM" id="Coils"/>
    </source>
</evidence>
<dbReference type="GO" id="GO:0016491">
    <property type="term" value="F:oxidoreductase activity"/>
    <property type="evidence" value="ECO:0007669"/>
    <property type="project" value="InterPro"/>
</dbReference>
<keyword evidence="2" id="KW-0201">Cytochrome c-type biogenesis</keyword>
<feature type="coiled-coil region" evidence="5">
    <location>
        <begin position="123"/>
        <end position="178"/>
    </location>
</feature>
<reference evidence="8" key="1">
    <citation type="submission" date="2020-09" db="EMBL/GenBank/DDBJ databases">
        <authorList>
            <person name="Kim M.K."/>
        </authorList>
    </citation>
    <scope>NUCLEOTIDE SEQUENCE</scope>
    <source>
        <strain evidence="8">BT702</strain>
    </source>
</reference>
<evidence type="ECO:0000256" key="6">
    <source>
        <dbReference type="SAM" id="SignalP"/>
    </source>
</evidence>
<gene>
    <name evidence="8" type="ORF">IC229_04470</name>
</gene>
<feature type="chain" id="PRO_5037472210" evidence="6">
    <location>
        <begin position="19"/>
        <end position="378"/>
    </location>
</feature>
<evidence type="ECO:0000256" key="2">
    <source>
        <dbReference type="ARBA" id="ARBA00022748"/>
    </source>
</evidence>
<keyword evidence="3" id="KW-1015">Disulfide bond</keyword>
<dbReference type="PANTHER" id="PTHR42852:SF6">
    <property type="entry name" value="THIOL:DISULFIDE INTERCHANGE PROTEIN DSBE"/>
    <property type="match status" value="1"/>
</dbReference>
<dbReference type="GO" id="GO:0017004">
    <property type="term" value="P:cytochrome complex assembly"/>
    <property type="evidence" value="ECO:0007669"/>
    <property type="project" value="UniProtKB-KW"/>
</dbReference>
<dbReference type="Pfam" id="PF14289">
    <property type="entry name" value="DUF4369"/>
    <property type="match status" value="1"/>
</dbReference>
<dbReference type="InterPro" id="IPR017937">
    <property type="entry name" value="Thioredoxin_CS"/>
</dbReference>
<keyword evidence="6" id="KW-0732">Signal</keyword>
<dbReference type="Pfam" id="PF00578">
    <property type="entry name" value="AhpC-TSA"/>
    <property type="match status" value="1"/>
</dbReference>
<evidence type="ECO:0000256" key="1">
    <source>
        <dbReference type="ARBA" id="ARBA00004196"/>
    </source>
</evidence>
<comment type="subcellular location">
    <subcellularLocation>
        <location evidence="1">Cell envelope</location>
    </subcellularLocation>
</comment>
<keyword evidence="5" id="KW-0175">Coiled coil</keyword>
<dbReference type="Proteomes" id="UP000598820">
    <property type="component" value="Unassembled WGS sequence"/>
</dbReference>
<keyword evidence="4" id="KW-0676">Redox-active center</keyword>
<dbReference type="InterPro" id="IPR050553">
    <property type="entry name" value="Thioredoxin_ResA/DsbE_sf"/>
</dbReference>
<dbReference type="InterPro" id="IPR025380">
    <property type="entry name" value="DUF4369"/>
</dbReference>
<feature type="domain" description="Thioredoxin" evidence="7">
    <location>
        <begin position="235"/>
        <end position="378"/>
    </location>
</feature>
<dbReference type="PROSITE" id="PS51352">
    <property type="entry name" value="THIOREDOXIN_2"/>
    <property type="match status" value="1"/>
</dbReference>
<dbReference type="EMBL" id="JACWZY010000002">
    <property type="protein sequence ID" value="MBD2699877.1"/>
    <property type="molecule type" value="Genomic_DNA"/>
</dbReference>
<sequence length="378" mass="42193">MKQLLVLICLLSPSLLWAQKGTYNLKGKLRGVNAPAKAYLRYRIGTDVKMDSVTIDNGTFSFMGAVDEPISAGLYVDKLGTGFTTKRPISYISLYLEPGNITVESPDSLANAFADGTPLNIDNQKLTGMLRQTTDKMAELMKEYRAATPEQKKSKEFEQNLDKRYEAIEAEQKKVKAQFIKENPNSLVSLYTLQQYDYTPEYAEVAPMYEGLGEVIKNGKSGKEYAKVLASVKATSIGEIAPEFSQADTSGKDVSLKSFRGKYVLVDFWASWCGPCRAENPNVVKNFQQYKDKNFTVLGVSLDRPNAKEAWLKAIHKDNLTWTHVSDLKFWENDVAKQYGIRSIPQNFLLGPDGKIVAKNIRGEELGKKLGEILAAKP</sequence>
<dbReference type="Gene3D" id="3.40.30.10">
    <property type="entry name" value="Glutaredoxin"/>
    <property type="match status" value="1"/>
</dbReference>
<dbReference type="RefSeq" id="WP_190885713.1">
    <property type="nucleotide sequence ID" value="NZ_JACWZY010000002.1"/>
</dbReference>
<feature type="signal peptide" evidence="6">
    <location>
        <begin position="1"/>
        <end position="18"/>
    </location>
</feature>
<evidence type="ECO:0000256" key="3">
    <source>
        <dbReference type="ARBA" id="ARBA00023157"/>
    </source>
</evidence>
<evidence type="ECO:0000259" key="7">
    <source>
        <dbReference type="PROSITE" id="PS51352"/>
    </source>
</evidence>
<accession>A0A926XTL5</accession>
<keyword evidence="9" id="KW-1185">Reference proteome</keyword>